<reference evidence="3 4" key="1">
    <citation type="submission" date="2016-09" db="EMBL/GenBank/DDBJ databases">
        <title>Chromobacterium muskegensis sp. nov., an insecticidal bacterium isolated from Sphagnum bogs.</title>
        <authorList>
            <person name="Sparks M.E."/>
            <person name="Blackburn M.B."/>
            <person name="Gundersen-Rindal D.E."/>
            <person name="Mitchell A."/>
            <person name="Farrar R."/>
            <person name="Kuhar D."/>
        </authorList>
    </citation>
    <scope>NUCLEOTIDE SEQUENCE [LARGE SCALE GENOMIC DNA]</scope>
    <source>
        <strain evidence="2 4">14B-1</strain>
        <strain evidence="1 3">37-2</strain>
    </source>
</reference>
<name>A0A1S1WSI4_9NEIS</name>
<accession>A0A1S1WSI4</accession>
<evidence type="ECO:0000313" key="3">
    <source>
        <dbReference type="Proteomes" id="UP000180088"/>
    </source>
</evidence>
<dbReference type="AlphaFoldDB" id="A0A1S1WSI4"/>
<evidence type="ECO:0000313" key="4">
    <source>
        <dbReference type="Proteomes" id="UP000180280"/>
    </source>
</evidence>
<keyword evidence="4" id="KW-1185">Reference proteome</keyword>
<dbReference type="Proteomes" id="UP000180088">
    <property type="component" value="Unassembled WGS sequence"/>
</dbReference>
<sequence>MQTGIFNFSHAGQREGVAPLNGNAGVSAPSAGPGSHRYPIEMEVNSRWIDKQTRPACKYAPVVISKGQGEEAMKSMRSVEENRIETCRQLAMTHRSSDRCGWISFIRHDQASDLRFGPDNVPAIVISGGSANKIAQELGKDFSLAWHPMNMRNEPVYLLVHKMDYQTYAAALKEALDQYPNLRLVGWDGGQLTGFGAARAAATTLADSLPYRPERILMMDQDVVQTEGTRHSRPDVQQAVIDKHGSTGKPIIGYGVGYPTRQDVPKPFAATAKPDAQDFNSPAQQFVSIQAPFRERQGDGIYPAHMVAGGEDMLMGLRLGLAKDGKNTAILKGRIVKKELKGPADQPNAYWNKARVETLGALFESEKGTMVRFEGQDMTLDDLMKLFVRKQWLAAHPSPDSYNAAACVIERIILRLNKP</sequence>
<proteinExistence type="predicted"/>
<dbReference type="EMBL" id="MKCS01000004">
    <property type="protein sequence ID" value="OHX10196.1"/>
    <property type="molecule type" value="Genomic_DNA"/>
</dbReference>
<dbReference type="EMBL" id="MKCT01000047">
    <property type="protein sequence ID" value="OHX19109.1"/>
    <property type="molecule type" value="Genomic_DNA"/>
</dbReference>
<evidence type="ECO:0000313" key="1">
    <source>
        <dbReference type="EMBL" id="OHX10196.1"/>
    </source>
</evidence>
<protein>
    <submittedName>
        <fullName evidence="1">Uncharacterized protein</fullName>
    </submittedName>
</protein>
<comment type="caution">
    <text evidence="1">The sequence shown here is derived from an EMBL/GenBank/DDBJ whole genome shotgun (WGS) entry which is preliminary data.</text>
</comment>
<gene>
    <name evidence="2" type="ORF">BI344_19400</name>
    <name evidence="1" type="ORF">BI347_20525</name>
</gene>
<evidence type="ECO:0000313" key="2">
    <source>
        <dbReference type="EMBL" id="OHX19109.1"/>
    </source>
</evidence>
<organism evidence="1 3">
    <name type="scientific">Chromobacterium sphagni</name>
    <dbReference type="NCBI Taxonomy" id="1903179"/>
    <lineage>
        <taxon>Bacteria</taxon>
        <taxon>Pseudomonadati</taxon>
        <taxon>Pseudomonadota</taxon>
        <taxon>Betaproteobacteria</taxon>
        <taxon>Neisseriales</taxon>
        <taxon>Chromobacteriaceae</taxon>
        <taxon>Chromobacterium</taxon>
    </lineage>
</organism>
<dbReference type="Proteomes" id="UP000180280">
    <property type="component" value="Unassembled WGS sequence"/>
</dbReference>